<protein>
    <recommendedName>
        <fullName evidence="2">SGNH hydrolase-type esterase domain-containing protein</fullName>
    </recommendedName>
</protein>
<dbReference type="InterPro" id="IPR036514">
    <property type="entry name" value="SGNH_hydro_sf"/>
</dbReference>
<evidence type="ECO:0000313" key="3">
    <source>
        <dbReference type="EMBL" id="RKL37156.1"/>
    </source>
</evidence>
<dbReference type="InterPro" id="IPR013830">
    <property type="entry name" value="SGNH_hydro"/>
</dbReference>
<evidence type="ECO:0000259" key="2">
    <source>
        <dbReference type="Pfam" id="PF13472"/>
    </source>
</evidence>
<keyword evidence="1" id="KW-0175">Coiled coil</keyword>
<dbReference type="AlphaFoldDB" id="A0A420T6L5"/>
<dbReference type="PANTHER" id="PTHR43784">
    <property type="entry name" value="GDSL-LIKE LIPASE/ACYLHYDROLASE, PUTATIVE (AFU_ORTHOLOGUE AFUA_2G00820)-RELATED"/>
    <property type="match status" value="1"/>
</dbReference>
<accession>A0A420T6L5</accession>
<dbReference type="InterPro" id="IPR053140">
    <property type="entry name" value="GDSL_Rv0518-like"/>
</dbReference>
<comment type="caution">
    <text evidence="3">The sequence shown here is derived from an EMBL/GenBank/DDBJ whole genome shotgun (WGS) entry which is preliminary data.</text>
</comment>
<sequence length="489" mass="53261">MGTMAQKKLTQRVLNEANRFLPQTIHSICKAIEVWDRFSRRDIAYLADILKSDSKKSPIPSVKVVTMIEDHIDALRDLQRRAEEQRDLCAGLARKLEMQIVMEDNEVTARQQAGSEMTRYWTGIGLGGADAAAQFENTTLRQTFHMSIGAEKIRIRFSNIFGKTDLPITAASIALPAGGKAGVGQIDTKTTKQLKFNGKKSVSVPAGKIVYSDPIDFKLKPLSNLALSVYTEKGQLGNKITGHPGSRTTSWMQKGNHVNAASVSEGSTKHWYFANGVDSWAPKDHFAVVLLGDSITDGRGSTDDTNDRWSDALAAHLQESGMSNVAVNNMAAGGNAILSGGLGPILLQRYKRDALEQPGAKFVVIFEGVNDIGPSATDDATQKRIQDGLIAAYIQIAKDSKKAGMTTIGATITQMLGNQYYAPEREVTRVAINDWILKNGTFDHTVDFAALIGNGDKLLSQYDSGDGLHPNPAAYKVMGTKFPIELFKK</sequence>
<dbReference type="CDD" id="cd01830">
    <property type="entry name" value="XynE_like"/>
    <property type="match status" value="1"/>
</dbReference>
<dbReference type="EMBL" id="MRDB01000026">
    <property type="protein sequence ID" value="RKL37156.1"/>
    <property type="molecule type" value="Genomic_DNA"/>
</dbReference>
<dbReference type="Proteomes" id="UP000283569">
    <property type="component" value="Unassembled WGS sequence"/>
</dbReference>
<gene>
    <name evidence="3" type="ORF">BFJ72_g7812</name>
</gene>
<organism evidence="3 4">
    <name type="scientific">Gibberella intermedia</name>
    <name type="common">Bulb rot disease fungus</name>
    <name type="synonym">Fusarium proliferatum</name>
    <dbReference type="NCBI Taxonomy" id="948311"/>
    <lineage>
        <taxon>Eukaryota</taxon>
        <taxon>Fungi</taxon>
        <taxon>Dikarya</taxon>
        <taxon>Ascomycota</taxon>
        <taxon>Pezizomycotina</taxon>
        <taxon>Sordariomycetes</taxon>
        <taxon>Hypocreomycetidae</taxon>
        <taxon>Hypocreales</taxon>
        <taxon>Nectriaceae</taxon>
        <taxon>Fusarium</taxon>
        <taxon>Fusarium fujikuroi species complex</taxon>
    </lineage>
</organism>
<dbReference type="Gene3D" id="3.40.50.1110">
    <property type="entry name" value="SGNH hydrolase"/>
    <property type="match status" value="1"/>
</dbReference>
<dbReference type="Pfam" id="PF13472">
    <property type="entry name" value="Lipase_GDSL_2"/>
    <property type="match status" value="1"/>
</dbReference>
<feature type="coiled-coil region" evidence="1">
    <location>
        <begin position="68"/>
        <end position="95"/>
    </location>
</feature>
<dbReference type="SUPFAM" id="SSF52266">
    <property type="entry name" value="SGNH hydrolase"/>
    <property type="match status" value="1"/>
</dbReference>
<reference evidence="3 4" key="1">
    <citation type="journal article" date="2018" name="Sci. Rep.">
        <title>Characterisation of pathogen-specific regions and novel effector candidates in Fusarium oxysporum f. sp. cepae.</title>
        <authorList>
            <person name="Armitage A.D."/>
            <person name="Taylor A."/>
            <person name="Sobczyk M.K."/>
            <person name="Baxter L."/>
            <person name="Greenfield B.P."/>
            <person name="Bates H.J."/>
            <person name="Wilson F."/>
            <person name="Jackson A.C."/>
            <person name="Ott S."/>
            <person name="Harrison R.J."/>
            <person name="Clarkson J.P."/>
        </authorList>
    </citation>
    <scope>NUCLEOTIDE SEQUENCE [LARGE SCALE GENOMIC DNA]</scope>
    <source>
        <strain evidence="3 4">Fp_A8</strain>
    </source>
</reference>
<dbReference type="PANTHER" id="PTHR43784:SF2">
    <property type="entry name" value="GDSL-LIKE LIPASE_ACYLHYDROLASE, PUTATIVE (AFU_ORTHOLOGUE AFUA_2G00820)-RELATED"/>
    <property type="match status" value="1"/>
</dbReference>
<feature type="domain" description="SGNH hydrolase-type esterase" evidence="2">
    <location>
        <begin position="290"/>
        <end position="476"/>
    </location>
</feature>
<evidence type="ECO:0000256" key="1">
    <source>
        <dbReference type="SAM" id="Coils"/>
    </source>
</evidence>
<name>A0A420T6L5_GIBIN</name>
<evidence type="ECO:0000313" key="4">
    <source>
        <dbReference type="Proteomes" id="UP000283569"/>
    </source>
</evidence>
<proteinExistence type="predicted"/>